<comment type="caution">
    <text evidence="1">The sequence shown here is derived from an EMBL/GenBank/DDBJ whole genome shotgun (WGS) entry which is preliminary data.</text>
</comment>
<organism evidence="1 2">
    <name type="scientific">Fibrella aquatilis</name>
    <dbReference type="NCBI Taxonomy" id="2817059"/>
    <lineage>
        <taxon>Bacteria</taxon>
        <taxon>Pseudomonadati</taxon>
        <taxon>Bacteroidota</taxon>
        <taxon>Cytophagia</taxon>
        <taxon>Cytophagales</taxon>
        <taxon>Spirosomataceae</taxon>
        <taxon>Fibrella</taxon>
    </lineage>
</organism>
<dbReference type="Proteomes" id="UP000664795">
    <property type="component" value="Unassembled WGS sequence"/>
</dbReference>
<keyword evidence="2" id="KW-1185">Reference proteome</keyword>
<proteinExistence type="predicted"/>
<accession>A0A939G5Y7</accession>
<gene>
    <name evidence="1" type="ORF">J2I48_18530</name>
</gene>
<dbReference type="AlphaFoldDB" id="A0A939G5Y7"/>
<evidence type="ECO:0000313" key="1">
    <source>
        <dbReference type="EMBL" id="MBO0933012.1"/>
    </source>
</evidence>
<reference evidence="1 2" key="1">
    <citation type="submission" date="2021-03" db="EMBL/GenBank/DDBJ databases">
        <title>Fibrella sp. HMF5036 genome sequencing and assembly.</title>
        <authorList>
            <person name="Kang H."/>
            <person name="Kim H."/>
            <person name="Bae S."/>
            <person name="Joh K."/>
        </authorList>
    </citation>
    <scope>NUCLEOTIDE SEQUENCE [LARGE SCALE GENOMIC DNA]</scope>
    <source>
        <strain evidence="1 2">HMF5036</strain>
    </source>
</reference>
<dbReference type="EMBL" id="JAFMYU010000016">
    <property type="protein sequence ID" value="MBO0933012.1"/>
    <property type="molecule type" value="Genomic_DNA"/>
</dbReference>
<protein>
    <submittedName>
        <fullName evidence="1">Uncharacterized protein</fullName>
    </submittedName>
</protein>
<name>A0A939G5Y7_9BACT</name>
<dbReference type="RefSeq" id="WP_207336979.1">
    <property type="nucleotide sequence ID" value="NZ_JAFMYU010000016.1"/>
</dbReference>
<sequence>MNYRRIHQIAEVPYTISGKKMGTPVKKILMGQQPDRVASPDTMRNPDSLKAFQAFEV</sequence>
<evidence type="ECO:0000313" key="2">
    <source>
        <dbReference type="Proteomes" id="UP000664795"/>
    </source>
</evidence>